<evidence type="ECO:0000259" key="2">
    <source>
        <dbReference type="Pfam" id="PF07727"/>
    </source>
</evidence>
<accession>A0ABQ5DIS9</accession>
<dbReference type="InterPro" id="IPR013103">
    <property type="entry name" value="RVT_2"/>
</dbReference>
<evidence type="ECO:0000256" key="1">
    <source>
        <dbReference type="SAM" id="MobiDB-lite"/>
    </source>
</evidence>
<protein>
    <submittedName>
        <fullName evidence="3">Retrovirus-related pol polyprotein from transposon TNT 1-94</fullName>
    </submittedName>
</protein>
<dbReference type="Pfam" id="PF07727">
    <property type="entry name" value="RVT_2"/>
    <property type="match status" value="1"/>
</dbReference>
<proteinExistence type="predicted"/>
<evidence type="ECO:0000313" key="3">
    <source>
        <dbReference type="EMBL" id="GJT39131.1"/>
    </source>
</evidence>
<feature type="region of interest" description="Disordered" evidence="1">
    <location>
        <begin position="620"/>
        <end position="641"/>
    </location>
</feature>
<dbReference type="Proteomes" id="UP001151760">
    <property type="component" value="Unassembled WGS sequence"/>
</dbReference>
<dbReference type="EMBL" id="BQNB010015361">
    <property type="protein sequence ID" value="GJT39131.1"/>
    <property type="molecule type" value="Genomic_DNA"/>
</dbReference>
<comment type="caution">
    <text evidence="3">The sequence shown here is derived from an EMBL/GenBank/DDBJ whole genome shotgun (WGS) entry which is preliminary data.</text>
</comment>
<feature type="domain" description="Reverse transcriptase Ty1/copia-type" evidence="2">
    <location>
        <begin position="3"/>
        <end position="112"/>
    </location>
</feature>
<feature type="compositionally biased region" description="Basic and acidic residues" evidence="1">
    <location>
        <begin position="346"/>
        <end position="359"/>
    </location>
</feature>
<feature type="compositionally biased region" description="Low complexity" evidence="1">
    <location>
        <begin position="306"/>
        <end position="315"/>
    </location>
</feature>
<gene>
    <name evidence="3" type="ORF">Tco_0938996</name>
</gene>
<feature type="compositionally biased region" description="Polar residues" evidence="1">
    <location>
        <begin position="285"/>
        <end position="294"/>
    </location>
</feature>
<organism evidence="3 4">
    <name type="scientific">Tanacetum coccineum</name>
    <dbReference type="NCBI Taxonomy" id="301880"/>
    <lineage>
        <taxon>Eukaryota</taxon>
        <taxon>Viridiplantae</taxon>
        <taxon>Streptophyta</taxon>
        <taxon>Embryophyta</taxon>
        <taxon>Tracheophyta</taxon>
        <taxon>Spermatophyta</taxon>
        <taxon>Magnoliopsida</taxon>
        <taxon>eudicotyledons</taxon>
        <taxon>Gunneridae</taxon>
        <taxon>Pentapetalae</taxon>
        <taxon>asterids</taxon>
        <taxon>campanulids</taxon>
        <taxon>Asterales</taxon>
        <taxon>Asteraceae</taxon>
        <taxon>Asteroideae</taxon>
        <taxon>Anthemideae</taxon>
        <taxon>Anthemidinae</taxon>
        <taxon>Tanacetum</taxon>
    </lineage>
</organism>
<evidence type="ECO:0000313" key="4">
    <source>
        <dbReference type="Proteomes" id="UP001151760"/>
    </source>
</evidence>
<feature type="region of interest" description="Disordered" evidence="1">
    <location>
        <begin position="285"/>
        <end position="359"/>
    </location>
</feature>
<sequence>MRIFRNKIDENGVVIRNKARLVAHGYRQEEGIDCDENFAPLSRLEAKRIFLAYVAYMGFMVYHMDVKSAFLNGKLSEEAYVQQPHGFESSEFPNYVCKLDKALYGLKQASRACENYEALPPKETMRAGLATLGLVDEKNPQLTSSELINLSPLRIRYFSPIWRVLMQQHIVKCLGGNILFSDPFAKLVNGKKDREVNIYYTWFLSLIIEHLLGEAYKNHELTTFKPQHIITTYFNKNQSASEVPLISHMLKVAKLSSTEPGKTLLLSSREVNTGSTIDKSYSGIAVQSATQSKAPTDKRSKKKKIPSSSEPKTSTFFKRSKPKKIVVETQRAEEPVATADTTKGLDASESKEEEHETKVDENIEDPLATDSGIHSLGNVDLDQVMEEQKDDDAEITFMGTVTNDQIMEEAESDVESMLDDEILSISRDDDEEFGDFDNDFLVDDEVNNDTVADEIPNEASTKDTNIIVFAAPSNESTLGKEEHSLDLAVPRMVADALEERLPELLSDTLKNILPQLINDLVKETIPRLKKRVRNVIKYEIPTVLKTLVLKPLNKEFNALNKLDFDRFMALDQSIHKNVRDKLAEVVVLLRHLTTKVDMTLADMNELVGLVSHVMNLMDATTPPTNATVEGEKESQSQPYNIIDDTQIPEVPALA</sequence>
<reference evidence="3" key="1">
    <citation type="journal article" date="2022" name="Int. J. Mol. Sci.">
        <title>Draft Genome of Tanacetum Coccineum: Genomic Comparison of Closely Related Tanacetum-Family Plants.</title>
        <authorList>
            <person name="Yamashiro T."/>
            <person name="Shiraishi A."/>
            <person name="Nakayama K."/>
            <person name="Satake H."/>
        </authorList>
    </citation>
    <scope>NUCLEOTIDE SEQUENCE</scope>
</reference>
<name>A0ABQ5DIS9_9ASTR</name>
<reference evidence="3" key="2">
    <citation type="submission" date="2022-01" db="EMBL/GenBank/DDBJ databases">
        <authorList>
            <person name="Yamashiro T."/>
            <person name="Shiraishi A."/>
            <person name="Satake H."/>
            <person name="Nakayama K."/>
        </authorList>
    </citation>
    <scope>NUCLEOTIDE SEQUENCE</scope>
</reference>
<keyword evidence="4" id="KW-1185">Reference proteome</keyword>